<evidence type="ECO:0000313" key="4">
    <source>
        <dbReference type="EMBL" id="CAA0831195.1"/>
    </source>
</evidence>
<name>A0A9N7NLB6_STRHE</name>
<comment type="caution">
    <text evidence="4">The sequence shown here is derived from an EMBL/GenBank/DDBJ whole genome shotgun (WGS) entry which is preliminary data.</text>
</comment>
<accession>A0A9N7NLB6</accession>
<gene>
    <name evidence="4" type="ORF">SHERM_26575</name>
</gene>
<feature type="transmembrane region" description="Helical" evidence="2">
    <location>
        <begin position="164"/>
        <end position="180"/>
    </location>
</feature>
<dbReference type="GO" id="GO:0009535">
    <property type="term" value="C:chloroplast thylakoid membrane"/>
    <property type="evidence" value="ECO:0007669"/>
    <property type="project" value="TreeGrafter"/>
</dbReference>
<keyword evidence="2" id="KW-1133">Transmembrane helix</keyword>
<evidence type="ECO:0000259" key="3">
    <source>
        <dbReference type="Pfam" id="PF14159"/>
    </source>
</evidence>
<reference evidence="4" key="1">
    <citation type="submission" date="2019-12" db="EMBL/GenBank/DDBJ databases">
        <authorList>
            <person name="Scholes J."/>
        </authorList>
    </citation>
    <scope>NUCLEOTIDE SEQUENCE</scope>
</reference>
<dbReference type="InterPro" id="IPR025564">
    <property type="entry name" value="CAAD_dom"/>
</dbReference>
<evidence type="ECO:0000256" key="1">
    <source>
        <dbReference type="ARBA" id="ARBA00004141"/>
    </source>
</evidence>
<keyword evidence="2" id="KW-0812">Transmembrane</keyword>
<dbReference type="PANTHER" id="PTHR33222:SF2">
    <property type="entry name" value="PROTEIN CURVATURE THYLAKOID 1D, CHLOROPLASTIC"/>
    <property type="match status" value="1"/>
</dbReference>
<proteinExistence type="predicted"/>
<evidence type="ECO:0000313" key="5">
    <source>
        <dbReference type="Proteomes" id="UP001153555"/>
    </source>
</evidence>
<evidence type="ECO:0000256" key="2">
    <source>
        <dbReference type="SAM" id="Phobius"/>
    </source>
</evidence>
<keyword evidence="5" id="KW-1185">Reference proteome</keyword>
<organism evidence="4 5">
    <name type="scientific">Striga hermonthica</name>
    <name type="common">Purple witchweed</name>
    <name type="synonym">Buchnera hermonthica</name>
    <dbReference type="NCBI Taxonomy" id="68872"/>
    <lineage>
        <taxon>Eukaryota</taxon>
        <taxon>Viridiplantae</taxon>
        <taxon>Streptophyta</taxon>
        <taxon>Embryophyta</taxon>
        <taxon>Tracheophyta</taxon>
        <taxon>Spermatophyta</taxon>
        <taxon>Magnoliopsida</taxon>
        <taxon>eudicotyledons</taxon>
        <taxon>Gunneridae</taxon>
        <taxon>Pentapetalae</taxon>
        <taxon>asterids</taxon>
        <taxon>lamiids</taxon>
        <taxon>Lamiales</taxon>
        <taxon>Orobanchaceae</taxon>
        <taxon>Buchnereae</taxon>
        <taxon>Striga</taxon>
    </lineage>
</organism>
<protein>
    <submittedName>
        <fullName evidence="4">Protein CURVATURE THYLAKOID 1D- chloroplastic</fullName>
    </submittedName>
</protein>
<sequence>METLVARGFSSAPLIRPCNLAPKNLQPFHCIKQTHFIRRHQLGFISGLRRFPILPLMSATSDDTSKGTTPYGKDELEADGSVIVEDSYPGDRKDDYDINRQPQEGSLIDMEIFKFMEDLNIKFDYQDTYSLLVFSGGGAVALWLATAVVGAIDSIPLLPKMLELIGFGYTIWFSSRYLIFKENRDELFSKVEQIKQEVIGSKDFK</sequence>
<dbReference type="InterPro" id="IPR033344">
    <property type="entry name" value="CURT1"/>
</dbReference>
<feature type="domain" description="Cyanobacterial aminoacyl-tRNA synthetase CAAD" evidence="3">
    <location>
        <begin position="124"/>
        <end position="200"/>
    </location>
</feature>
<dbReference type="EMBL" id="CACSLK010027831">
    <property type="protein sequence ID" value="CAA0831195.1"/>
    <property type="molecule type" value="Genomic_DNA"/>
</dbReference>
<dbReference type="AlphaFoldDB" id="A0A9N7NLB6"/>
<comment type="subcellular location">
    <subcellularLocation>
        <location evidence="1">Membrane</location>
        <topology evidence="1">Multi-pass membrane protein</topology>
    </subcellularLocation>
</comment>
<dbReference type="Proteomes" id="UP001153555">
    <property type="component" value="Unassembled WGS sequence"/>
</dbReference>
<feature type="transmembrane region" description="Helical" evidence="2">
    <location>
        <begin position="129"/>
        <end position="152"/>
    </location>
</feature>
<dbReference type="Pfam" id="PF14159">
    <property type="entry name" value="CAAD"/>
    <property type="match status" value="1"/>
</dbReference>
<dbReference type="OrthoDB" id="2014299at2759"/>
<keyword evidence="2" id="KW-0472">Membrane</keyword>
<dbReference type="PANTHER" id="PTHR33222">
    <property type="match status" value="1"/>
</dbReference>